<dbReference type="AlphaFoldDB" id="A0A8J3JGM9"/>
<evidence type="ECO:0000313" key="1">
    <source>
        <dbReference type="EMBL" id="GID16374.1"/>
    </source>
</evidence>
<name>A0A8J3JGM9_9ACTN</name>
<protein>
    <submittedName>
        <fullName evidence="1">Uncharacterized protein</fullName>
    </submittedName>
</protein>
<dbReference type="EMBL" id="BOMB01000060">
    <property type="protein sequence ID" value="GID16374.1"/>
    <property type="molecule type" value="Genomic_DNA"/>
</dbReference>
<organism evidence="1 2">
    <name type="scientific">Actinocatenispora rupis</name>
    <dbReference type="NCBI Taxonomy" id="519421"/>
    <lineage>
        <taxon>Bacteria</taxon>
        <taxon>Bacillati</taxon>
        <taxon>Actinomycetota</taxon>
        <taxon>Actinomycetes</taxon>
        <taxon>Micromonosporales</taxon>
        <taxon>Micromonosporaceae</taxon>
        <taxon>Actinocatenispora</taxon>
    </lineage>
</organism>
<evidence type="ECO:0000313" key="2">
    <source>
        <dbReference type="Proteomes" id="UP000612808"/>
    </source>
</evidence>
<comment type="caution">
    <text evidence="1">The sequence shown here is derived from an EMBL/GenBank/DDBJ whole genome shotgun (WGS) entry which is preliminary data.</text>
</comment>
<sequence length="67" mass="7518">MFIQVSSWGEERPRYTLRCDACGDPHPRPEGVDHDRAVLWAAAVRYGWSSPARTPDLHYCGLCSGTL</sequence>
<accession>A0A8J3JGM9</accession>
<gene>
    <name evidence="1" type="ORF">Aru02nite_72630</name>
</gene>
<dbReference type="Proteomes" id="UP000612808">
    <property type="component" value="Unassembled WGS sequence"/>
</dbReference>
<reference evidence="1" key="1">
    <citation type="submission" date="2021-01" db="EMBL/GenBank/DDBJ databases">
        <title>Whole genome shotgun sequence of Actinocatenispora rupis NBRC 107355.</title>
        <authorList>
            <person name="Komaki H."/>
            <person name="Tamura T."/>
        </authorList>
    </citation>
    <scope>NUCLEOTIDE SEQUENCE</scope>
    <source>
        <strain evidence="1">NBRC 107355</strain>
    </source>
</reference>
<keyword evidence="2" id="KW-1185">Reference proteome</keyword>
<proteinExistence type="predicted"/>